<evidence type="ECO:0000256" key="10">
    <source>
        <dbReference type="ARBA" id="ARBA00022989"/>
    </source>
</evidence>
<evidence type="ECO:0000256" key="1">
    <source>
        <dbReference type="ARBA" id="ARBA00004477"/>
    </source>
</evidence>
<dbReference type="AlphaFoldDB" id="A0A9W9AZP1"/>
<feature type="transmembrane region" description="Helical" evidence="12">
    <location>
        <begin position="339"/>
        <end position="359"/>
    </location>
</feature>
<dbReference type="PANTHER" id="PTHR12468:SF2">
    <property type="entry name" value="GPI MANNOSYLTRANSFERASE 2"/>
    <property type="match status" value="1"/>
</dbReference>
<feature type="transmembrane region" description="Helical" evidence="12">
    <location>
        <begin position="92"/>
        <end position="110"/>
    </location>
</feature>
<evidence type="ECO:0000256" key="11">
    <source>
        <dbReference type="ARBA" id="ARBA00023136"/>
    </source>
</evidence>
<reference evidence="13" key="1">
    <citation type="submission" date="2022-08" db="EMBL/GenBank/DDBJ databases">
        <authorList>
            <consortium name="DOE Joint Genome Institute"/>
            <person name="Min B."/>
            <person name="Riley R."/>
            <person name="Sierra-Patev S."/>
            <person name="Naranjo-Ortiz M."/>
            <person name="Looney B."/>
            <person name="Konkel Z."/>
            <person name="Slot J.C."/>
            <person name="Sakamoto Y."/>
            <person name="Steenwyk J.L."/>
            <person name="Rokas A."/>
            <person name="Carro J."/>
            <person name="Camarero S."/>
            <person name="Ferreira P."/>
            <person name="Molpeceres G."/>
            <person name="Ruiz-Duenas F.J."/>
            <person name="Serrano A."/>
            <person name="Henrissat B."/>
            <person name="Drula E."/>
            <person name="Hughes K.W."/>
            <person name="Mata J.L."/>
            <person name="Ishikawa N.K."/>
            <person name="Vargas-Isla R."/>
            <person name="Ushijima S."/>
            <person name="Smith C.A."/>
            <person name="Ahrendt S."/>
            <person name="Andreopoulos W."/>
            <person name="He G."/>
            <person name="Labutti K."/>
            <person name="Lipzen A."/>
            <person name="Ng V."/>
            <person name="Sandor L."/>
            <person name="Barry K."/>
            <person name="Martinez A.T."/>
            <person name="Xiao Y."/>
            <person name="Gibbons J.G."/>
            <person name="Terashima K."/>
            <person name="Hibbett D.S."/>
            <person name="Grigoriev I.V."/>
        </authorList>
    </citation>
    <scope>NUCLEOTIDE SEQUENCE</scope>
    <source>
        <strain evidence="13">Sp2 HRB7682 ss15</strain>
    </source>
</reference>
<feature type="transmembrane region" description="Helical" evidence="12">
    <location>
        <begin position="215"/>
        <end position="236"/>
    </location>
</feature>
<dbReference type="GO" id="GO:0004376">
    <property type="term" value="F:GPI mannosyltransferase activity"/>
    <property type="evidence" value="ECO:0007669"/>
    <property type="project" value="InterPro"/>
</dbReference>
<gene>
    <name evidence="13" type="ORF">C8J55DRAFT_467569</name>
</gene>
<dbReference type="GO" id="GO:0000009">
    <property type="term" value="F:alpha-1,6-mannosyltransferase activity"/>
    <property type="evidence" value="ECO:0007669"/>
    <property type="project" value="InterPro"/>
</dbReference>
<protein>
    <recommendedName>
        <fullName evidence="4 12">GPI mannosyltransferase 2</fullName>
        <ecNumber evidence="12">2.4.1.-</ecNumber>
    </recommendedName>
</protein>
<dbReference type="GO" id="GO:0005789">
    <property type="term" value="C:endoplasmic reticulum membrane"/>
    <property type="evidence" value="ECO:0007669"/>
    <property type="project" value="UniProtKB-SubCell"/>
</dbReference>
<keyword evidence="8 12" id="KW-0812">Transmembrane</keyword>
<evidence type="ECO:0000256" key="5">
    <source>
        <dbReference type="ARBA" id="ARBA00022502"/>
    </source>
</evidence>
<comment type="pathway">
    <text evidence="2 12">Glycolipid biosynthesis; glycosylphosphatidylinositol-anchor biosynthesis.</text>
</comment>
<evidence type="ECO:0000313" key="14">
    <source>
        <dbReference type="Proteomes" id="UP001150238"/>
    </source>
</evidence>
<organism evidence="13 14">
    <name type="scientific">Lentinula lateritia</name>
    <dbReference type="NCBI Taxonomy" id="40482"/>
    <lineage>
        <taxon>Eukaryota</taxon>
        <taxon>Fungi</taxon>
        <taxon>Dikarya</taxon>
        <taxon>Basidiomycota</taxon>
        <taxon>Agaricomycotina</taxon>
        <taxon>Agaricomycetes</taxon>
        <taxon>Agaricomycetidae</taxon>
        <taxon>Agaricales</taxon>
        <taxon>Marasmiineae</taxon>
        <taxon>Omphalotaceae</taxon>
        <taxon>Lentinula</taxon>
    </lineage>
</organism>
<evidence type="ECO:0000256" key="6">
    <source>
        <dbReference type="ARBA" id="ARBA00022676"/>
    </source>
</evidence>
<accession>A0A9W9AZP1</accession>
<evidence type="ECO:0000256" key="12">
    <source>
        <dbReference type="RuleBase" id="RU363112"/>
    </source>
</evidence>
<dbReference type="GO" id="GO:0006506">
    <property type="term" value="P:GPI anchor biosynthetic process"/>
    <property type="evidence" value="ECO:0007669"/>
    <property type="project" value="UniProtKB-KW"/>
</dbReference>
<evidence type="ECO:0000313" key="13">
    <source>
        <dbReference type="EMBL" id="KAJ4494067.1"/>
    </source>
</evidence>
<proteinExistence type="inferred from homology"/>
<feature type="transmembrane region" description="Helical" evidence="12">
    <location>
        <begin position="281"/>
        <end position="302"/>
    </location>
</feature>
<comment type="function">
    <text evidence="12">Mannosyltransferase involved in glycosylphosphatidylinositol-anchor biosynthesis.</text>
</comment>
<name>A0A9W9AZP1_9AGAR</name>
<dbReference type="PANTHER" id="PTHR12468">
    <property type="entry name" value="GPI MANNOSYLTRANSFERASE 2"/>
    <property type="match status" value="1"/>
</dbReference>
<feature type="transmembrane region" description="Helical" evidence="12">
    <location>
        <begin position="368"/>
        <end position="386"/>
    </location>
</feature>
<evidence type="ECO:0000256" key="8">
    <source>
        <dbReference type="ARBA" id="ARBA00022692"/>
    </source>
</evidence>
<keyword evidence="9 12" id="KW-0256">Endoplasmic reticulum</keyword>
<keyword evidence="6 12" id="KW-0328">Glycosyltransferase</keyword>
<keyword evidence="11 12" id="KW-0472">Membrane</keyword>
<feature type="transmembrane region" description="Helical" evidence="12">
    <location>
        <begin position="314"/>
        <end position="333"/>
    </location>
</feature>
<keyword evidence="10 12" id="KW-1133">Transmembrane helix</keyword>
<dbReference type="EC" id="2.4.1.-" evidence="12"/>
<dbReference type="InterPro" id="IPR007315">
    <property type="entry name" value="PIG-V/Gpi18"/>
</dbReference>
<feature type="transmembrane region" description="Helical" evidence="12">
    <location>
        <begin position="12"/>
        <end position="30"/>
    </location>
</feature>
<keyword evidence="7 12" id="KW-0808">Transferase</keyword>
<feature type="transmembrane region" description="Helical" evidence="12">
    <location>
        <begin position="165"/>
        <end position="194"/>
    </location>
</feature>
<evidence type="ECO:0000256" key="4">
    <source>
        <dbReference type="ARBA" id="ARBA00013795"/>
    </source>
</evidence>
<reference evidence="13" key="2">
    <citation type="journal article" date="2023" name="Proc. Natl. Acad. Sci. U.S.A.">
        <title>A global phylogenomic analysis of the shiitake genus Lentinula.</title>
        <authorList>
            <person name="Sierra-Patev S."/>
            <person name="Min B."/>
            <person name="Naranjo-Ortiz M."/>
            <person name="Looney B."/>
            <person name="Konkel Z."/>
            <person name="Slot J.C."/>
            <person name="Sakamoto Y."/>
            <person name="Steenwyk J.L."/>
            <person name="Rokas A."/>
            <person name="Carro J."/>
            <person name="Camarero S."/>
            <person name="Ferreira P."/>
            <person name="Molpeceres G."/>
            <person name="Ruiz-Duenas F.J."/>
            <person name="Serrano A."/>
            <person name="Henrissat B."/>
            <person name="Drula E."/>
            <person name="Hughes K.W."/>
            <person name="Mata J.L."/>
            <person name="Ishikawa N.K."/>
            <person name="Vargas-Isla R."/>
            <person name="Ushijima S."/>
            <person name="Smith C.A."/>
            <person name="Donoghue J."/>
            <person name="Ahrendt S."/>
            <person name="Andreopoulos W."/>
            <person name="He G."/>
            <person name="LaButti K."/>
            <person name="Lipzen A."/>
            <person name="Ng V."/>
            <person name="Riley R."/>
            <person name="Sandor L."/>
            <person name="Barry K."/>
            <person name="Martinez A.T."/>
            <person name="Xiao Y."/>
            <person name="Gibbons J.G."/>
            <person name="Terashima K."/>
            <person name="Grigoriev I.V."/>
            <person name="Hibbett D."/>
        </authorList>
    </citation>
    <scope>NUCLEOTIDE SEQUENCE</scope>
    <source>
        <strain evidence="13">Sp2 HRB7682 ss15</strain>
    </source>
</reference>
<dbReference type="Pfam" id="PF04188">
    <property type="entry name" value="Mannosyl_trans2"/>
    <property type="match status" value="1"/>
</dbReference>
<dbReference type="EMBL" id="JANVFS010000003">
    <property type="protein sequence ID" value="KAJ4494067.1"/>
    <property type="molecule type" value="Genomic_DNA"/>
</dbReference>
<comment type="caution">
    <text evidence="13">The sequence shown here is derived from an EMBL/GenBank/DDBJ whole genome shotgun (WGS) entry which is preliminary data.</text>
</comment>
<dbReference type="GO" id="GO:0031501">
    <property type="term" value="C:mannosyltransferase complex"/>
    <property type="evidence" value="ECO:0007669"/>
    <property type="project" value="TreeGrafter"/>
</dbReference>
<feature type="transmembrane region" description="Helical" evidence="12">
    <location>
        <begin position="122"/>
        <end position="142"/>
    </location>
</feature>
<evidence type="ECO:0000256" key="3">
    <source>
        <dbReference type="ARBA" id="ARBA00008698"/>
    </source>
</evidence>
<feature type="non-terminal residue" evidence="13">
    <location>
        <position position="390"/>
    </location>
</feature>
<sequence length="390" mass="44444">MTLERQHTRRLVFLSFLSRTFIYLVAYWSSSTLSLFDASPNLVQISQWSKPFLRWDVFHFAHIAEHGYVYEHEWAFLPGLPIVMNLFKSPNMLLASSMVAIACDSTIVLYRLTLHQCGSSNFAFLAAVLSLLSSSPATLRLAPCPEPFFTYLSYRGMLYCARSKWFFATICFSLASTFRSNGILLGGFIIWGLIVEPFLKTRTLPKHFSVYVKSIVYSAMNFAPFIYHQATGYIAFCSSSNTTSPIHAPSWCSRSLPLIYSYVQMTYWNNGLFRYWTLAQLPNFIIAAPPFIAIFAYSVHVLRRIAREGVSESLLALIPHAIHACILCGTLLFTSHVQIVLRLAPSMPLLYWAAAWLVVDHPKAARWWVYWAIVWGQLSILLWSIFLPPA</sequence>
<keyword evidence="5 12" id="KW-0337">GPI-anchor biosynthesis</keyword>
<comment type="subcellular location">
    <subcellularLocation>
        <location evidence="1 12">Endoplasmic reticulum membrane</location>
        <topology evidence="1 12">Multi-pass membrane protein</topology>
    </subcellularLocation>
</comment>
<evidence type="ECO:0000256" key="7">
    <source>
        <dbReference type="ARBA" id="ARBA00022679"/>
    </source>
</evidence>
<comment type="similarity">
    <text evidence="3 12">Belongs to the PIGV family.</text>
</comment>
<evidence type="ECO:0000256" key="9">
    <source>
        <dbReference type="ARBA" id="ARBA00022824"/>
    </source>
</evidence>
<evidence type="ECO:0000256" key="2">
    <source>
        <dbReference type="ARBA" id="ARBA00004687"/>
    </source>
</evidence>
<dbReference type="Proteomes" id="UP001150238">
    <property type="component" value="Unassembled WGS sequence"/>
</dbReference>